<gene>
    <name evidence="1" type="ORF">METZ01_LOCUS125260</name>
</gene>
<feature type="non-terminal residue" evidence="1">
    <location>
        <position position="1"/>
    </location>
</feature>
<accession>A0A381Y5M5</accession>
<name>A0A381Y5M5_9ZZZZ</name>
<dbReference type="EMBL" id="UINC01017459">
    <property type="protein sequence ID" value="SVA72406.1"/>
    <property type="molecule type" value="Genomic_DNA"/>
</dbReference>
<protein>
    <submittedName>
        <fullName evidence="1">Uncharacterized protein</fullName>
    </submittedName>
</protein>
<organism evidence="1">
    <name type="scientific">marine metagenome</name>
    <dbReference type="NCBI Taxonomy" id="408172"/>
    <lineage>
        <taxon>unclassified sequences</taxon>
        <taxon>metagenomes</taxon>
        <taxon>ecological metagenomes</taxon>
    </lineage>
</organism>
<dbReference type="AlphaFoldDB" id="A0A381Y5M5"/>
<sequence length="24" mass="2686">CLFGLSKFTHSKFADINANALFLK</sequence>
<proteinExistence type="predicted"/>
<reference evidence="1" key="1">
    <citation type="submission" date="2018-05" db="EMBL/GenBank/DDBJ databases">
        <authorList>
            <person name="Lanie J.A."/>
            <person name="Ng W.-L."/>
            <person name="Kazmierczak K.M."/>
            <person name="Andrzejewski T.M."/>
            <person name="Davidsen T.M."/>
            <person name="Wayne K.J."/>
            <person name="Tettelin H."/>
            <person name="Glass J.I."/>
            <person name="Rusch D."/>
            <person name="Podicherti R."/>
            <person name="Tsui H.-C.T."/>
            <person name="Winkler M.E."/>
        </authorList>
    </citation>
    <scope>NUCLEOTIDE SEQUENCE</scope>
</reference>
<evidence type="ECO:0000313" key="1">
    <source>
        <dbReference type="EMBL" id="SVA72406.1"/>
    </source>
</evidence>